<reference evidence="12 13" key="1">
    <citation type="journal article" date="2018" name="Mol. Biol. Evol.">
        <title>Analysis of the draft genome of the red seaweed Gracilariopsis chorda provides insights into genome size evolution in Rhodophyta.</title>
        <authorList>
            <person name="Lee J."/>
            <person name="Yang E.C."/>
            <person name="Graf L."/>
            <person name="Yang J.H."/>
            <person name="Qiu H."/>
            <person name="Zel Zion U."/>
            <person name="Chan C.X."/>
            <person name="Stephens T.G."/>
            <person name="Weber A.P.M."/>
            <person name="Boo G.H."/>
            <person name="Boo S.M."/>
            <person name="Kim K.M."/>
            <person name="Shin Y."/>
            <person name="Jung M."/>
            <person name="Lee S.J."/>
            <person name="Yim H.S."/>
            <person name="Lee J.H."/>
            <person name="Bhattacharya D."/>
            <person name="Yoon H.S."/>
        </authorList>
    </citation>
    <scope>NUCLEOTIDE SEQUENCE [LARGE SCALE GENOMIC DNA]</scope>
    <source>
        <strain evidence="12 13">SKKU-2015</strain>
        <tissue evidence="12">Whole body</tissue>
    </source>
</reference>
<evidence type="ECO:0000313" key="13">
    <source>
        <dbReference type="Proteomes" id="UP000247409"/>
    </source>
</evidence>
<dbReference type="EMBL" id="NBIV01000024">
    <property type="protein sequence ID" value="PXF47446.1"/>
    <property type="molecule type" value="Genomic_DNA"/>
</dbReference>
<accession>A0A2V3IZ59</accession>
<dbReference type="Gene3D" id="3.90.230.10">
    <property type="entry name" value="Creatinase/methionine aminopeptidase superfamily"/>
    <property type="match status" value="1"/>
</dbReference>
<evidence type="ECO:0000256" key="7">
    <source>
        <dbReference type="ARBA" id="ARBA00022833"/>
    </source>
</evidence>
<comment type="cofactor">
    <cofactor evidence="8">
        <name>Zn(2+)</name>
        <dbReference type="ChEBI" id="CHEBI:29105"/>
    </cofactor>
    <cofactor evidence="8">
        <name>Co(2+)</name>
        <dbReference type="ChEBI" id="CHEBI:48828"/>
    </cofactor>
    <cofactor evidence="8">
        <name>Mn(2+)</name>
        <dbReference type="ChEBI" id="CHEBI:29035"/>
    </cofactor>
    <cofactor evidence="8">
        <name>Fe(2+)</name>
        <dbReference type="ChEBI" id="CHEBI:29033"/>
    </cofactor>
    <text evidence="8">Binds 2 divalent metal cations per subunit. Has a high-affinity and a low affinity metal-binding site. The true nature of the physiological cofactor is under debate. The enzyme is active with zinc, cobalt, manganese or divalent iron ions. Has high activity with zinc; zinc cofactor is transferred into the active site region by the ZNG1 zinc chaperone.</text>
</comment>
<dbReference type="GO" id="GO:0008270">
    <property type="term" value="F:zinc ion binding"/>
    <property type="evidence" value="ECO:0007669"/>
    <property type="project" value="UniProtKB-KW"/>
</dbReference>
<keyword evidence="5 9" id="KW-0863">Zinc-finger</keyword>
<keyword evidence="6 8" id="KW-0378">Hydrolase</keyword>
<dbReference type="GO" id="GO:0005829">
    <property type="term" value="C:cytosol"/>
    <property type="evidence" value="ECO:0007669"/>
    <property type="project" value="TreeGrafter"/>
</dbReference>
<comment type="subcellular location">
    <subcellularLocation>
        <location evidence="8">Cytoplasm</location>
    </subcellularLocation>
</comment>
<dbReference type="STRING" id="448386.A0A2V3IZ59"/>
<dbReference type="PANTHER" id="PTHR43330">
    <property type="entry name" value="METHIONINE AMINOPEPTIDASE"/>
    <property type="match status" value="1"/>
</dbReference>
<evidence type="ECO:0000259" key="11">
    <source>
        <dbReference type="PROSITE" id="PS52013"/>
    </source>
</evidence>
<keyword evidence="3 8" id="KW-0645">Protease</keyword>
<feature type="binding site" evidence="8">
    <location>
        <position position="352"/>
    </location>
    <ligand>
        <name>Zn(2+)</name>
        <dbReference type="ChEBI" id="CHEBI:29105"/>
        <label>4</label>
        <note>catalytic</note>
    </ligand>
</feature>
<feature type="binding site" evidence="8">
    <location>
        <position position="326"/>
    </location>
    <ligand>
        <name>a protein</name>
        <dbReference type="ChEBI" id="CHEBI:16541"/>
    </ligand>
    <ligandPart>
        <name>N-terminal L-methionine residue</name>
        <dbReference type="ChEBI" id="CHEBI:64731"/>
    </ligandPart>
</feature>
<keyword evidence="2 8" id="KW-0963">Cytoplasm</keyword>
<evidence type="ECO:0000256" key="3">
    <source>
        <dbReference type="ARBA" id="ARBA00022670"/>
    </source>
</evidence>
<feature type="binding site" evidence="8">
    <location>
        <position position="245"/>
    </location>
    <ligand>
        <name>Zn(2+)</name>
        <dbReference type="ChEBI" id="CHEBI:29105"/>
        <label>3</label>
    </ligand>
</feature>
<dbReference type="InterPro" id="IPR001714">
    <property type="entry name" value="Pept_M24_MAP"/>
</dbReference>
<dbReference type="InterPro" id="IPR002467">
    <property type="entry name" value="Pept_M24A_MAP1"/>
</dbReference>
<comment type="similarity">
    <text evidence="8 9">Belongs to the peptidase M24A family. Methionine aminopeptidase type 1 subfamily.</text>
</comment>
<protein>
    <recommendedName>
        <fullName evidence="10">Methionine aminopeptidase</fullName>
        <ecNumber evidence="10">3.4.11.18</ecNumber>
    </recommendedName>
</protein>
<dbReference type="Gene3D" id="6.10.140.2220">
    <property type="match status" value="1"/>
</dbReference>
<dbReference type="PRINTS" id="PR00599">
    <property type="entry name" value="MAPEPTIDASE"/>
</dbReference>
<keyword evidence="7" id="KW-0862">Zinc</keyword>
<dbReference type="GO" id="GO:0070006">
    <property type="term" value="F:metalloaminopeptidase activity"/>
    <property type="evidence" value="ECO:0007669"/>
    <property type="project" value="UniProtKB-UniRule"/>
</dbReference>
<dbReference type="GO" id="GO:0006508">
    <property type="term" value="P:proteolysis"/>
    <property type="evidence" value="ECO:0007669"/>
    <property type="project" value="UniProtKB-KW"/>
</dbReference>
<feature type="binding site" evidence="8">
    <location>
        <position position="228"/>
    </location>
    <ligand>
        <name>a protein</name>
        <dbReference type="ChEBI" id="CHEBI:16541"/>
    </ligand>
    <ligandPart>
        <name>N-terminal L-methionine residue</name>
        <dbReference type="ChEBI" id="CHEBI:64731"/>
    </ligandPart>
</feature>
<evidence type="ECO:0000256" key="4">
    <source>
        <dbReference type="ARBA" id="ARBA00022723"/>
    </source>
</evidence>
<keyword evidence="13" id="KW-1185">Reference proteome</keyword>
<feature type="binding site" evidence="8">
    <location>
        <position position="383"/>
    </location>
    <ligand>
        <name>Zn(2+)</name>
        <dbReference type="ChEBI" id="CHEBI:29105"/>
        <label>3</label>
    </ligand>
</feature>
<evidence type="ECO:0000256" key="1">
    <source>
        <dbReference type="ARBA" id="ARBA00022438"/>
    </source>
</evidence>
<dbReference type="NCBIfam" id="TIGR00500">
    <property type="entry name" value="met_pdase_I"/>
    <property type="match status" value="1"/>
</dbReference>
<comment type="cofactor">
    <cofactor evidence="10">
        <name>Co(2+)</name>
        <dbReference type="ChEBI" id="CHEBI:48828"/>
    </cofactor>
    <cofactor evidence="10">
        <name>Zn(2+)</name>
        <dbReference type="ChEBI" id="CHEBI:29105"/>
    </cofactor>
    <cofactor evidence="10">
        <name>Mn(2+)</name>
        <dbReference type="ChEBI" id="CHEBI:29035"/>
    </cofactor>
    <cofactor evidence="10">
        <name>Fe(2+)</name>
        <dbReference type="ChEBI" id="CHEBI:29033"/>
    </cofactor>
    <text evidence="10">Binds 2 divalent metal cations per subunit. Has a high-affinity and a low affinity metal-binding site. The true nature of the physiological cofactor is under debate. The enzyme is active with cobalt, zinc, manganese or divalent iron ions.</text>
</comment>
<dbReference type="InterPro" id="IPR036005">
    <property type="entry name" value="Creatinase/aminopeptidase-like"/>
</dbReference>
<dbReference type="InterPro" id="IPR031615">
    <property type="entry name" value="Zfn-C6H2"/>
</dbReference>
<comment type="function">
    <text evidence="8 10">Cotranslationally removes the N-terminal methionine from nascent proteins. The N-terminal methionine is often cleaved when the second residue in the primary sequence is small and uncharged (Met-Ala-, Cys, Gly, Pro, Ser, Thr, or Val).</text>
</comment>
<feature type="domain" description="C6H2-type" evidence="11">
    <location>
        <begin position="35"/>
        <end position="91"/>
    </location>
</feature>
<evidence type="ECO:0000256" key="2">
    <source>
        <dbReference type="ARBA" id="ARBA00022490"/>
    </source>
</evidence>
<evidence type="ECO:0000256" key="10">
    <source>
        <dbReference type="RuleBase" id="RU003653"/>
    </source>
</evidence>
<proteinExistence type="inferred from homology"/>
<evidence type="ECO:0000256" key="5">
    <source>
        <dbReference type="ARBA" id="ARBA00022771"/>
    </source>
</evidence>
<feature type="binding site" evidence="8">
    <location>
        <position position="383"/>
    </location>
    <ligand>
        <name>Zn(2+)</name>
        <dbReference type="ChEBI" id="CHEBI:29105"/>
        <label>4</label>
        <note>catalytic</note>
    </ligand>
</feature>
<dbReference type="AlphaFoldDB" id="A0A2V3IZ59"/>
<feature type="binding site" evidence="8">
    <location>
        <position position="319"/>
    </location>
    <ligand>
        <name>Zn(2+)</name>
        <dbReference type="ChEBI" id="CHEBI:29105"/>
        <label>4</label>
        <note>catalytic</note>
    </ligand>
</feature>
<dbReference type="OrthoDB" id="3209743at2759"/>
<sequence length="412" mass="46050">MALSSNSTFHCVGRCGTEREDANGTSVRPENNPANMKCATSNCEKEASLRCPTCVKLEIDLVEQSYFCTQDCFRAAWPTHKQLHKGSALPRGMDPSAKRRRAAFDRFNYTGDLRVADLVLPMRTVPASIPHPDYAVDGVPTAEERFNRTSTKFVTLDEQGIAAMRKVCRLAREVLDMAVRAAKVGVTTEQIDHIVHQACIDRQSYPSPLNYYGFPKACCTSVNEVICHGIPDKRPLQDGDILNIDITLYHEGYHGDLNETICIGNVSQQDKNLIRTAHDSMWAAIKRVKPGVLFRELGAYIEKVARANGHSVVRSYCGHGIGEQFHTAPNVPHYRKNRAVGMCKPGMCFTIEPMINGGNWRDDIWPDNWTAVTADGHNSAQFEHTILVTKEGFEVLTARLPDGPKFWWEEEG</sequence>
<name>A0A2V3IZ59_9FLOR</name>
<dbReference type="HAMAP" id="MF_01974">
    <property type="entry name" value="MetAP_1"/>
    <property type="match status" value="1"/>
</dbReference>
<dbReference type="CDD" id="cd01086">
    <property type="entry name" value="MetAP1"/>
    <property type="match status" value="1"/>
</dbReference>
<comment type="catalytic activity">
    <reaction evidence="8 10">
        <text>Release of N-terminal amino acids, preferentially methionine, from peptides and arylamides.</text>
        <dbReference type="EC" id="3.4.11.18"/>
    </reaction>
</comment>
<feature type="binding site" evidence="8">
    <location>
        <position position="256"/>
    </location>
    <ligand>
        <name>Zn(2+)</name>
        <dbReference type="ChEBI" id="CHEBI:29105"/>
        <label>3</label>
    </ligand>
</feature>
<comment type="subunit">
    <text evidence="8">Associates with the 60S ribosomal subunit of the 80S translational complex.</text>
</comment>
<dbReference type="PANTHER" id="PTHR43330:SF7">
    <property type="entry name" value="METHIONINE AMINOPEPTIDASE 1"/>
    <property type="match status" value="1"/>
</dbReference>
<evidence type="ECO:0000256" key="9">
    <source>
        <dbReference type="PROSITE-ProRule" id="PRU01357"/>
    </source>
</evidence>
<feature type="binding site" evidence="8">
    <location>
        <position position="256"/>
    </location>
    <ligand>
        <name>Zn(2+)</name>
        <dbReference type="ChEBI" id="CHEBI:29105"/>
        <label>4</label>
        <note>catalytic</note>
    </ligand>
</feature>
<evidence type="ECO:0000256" key="6">
    <source>
        <dbReference type="ARBA" id="ARBA00022801"/>
    </source>
</evidence>
<evidence type="ECO:0000313" key="12">
    <source>
        <dbReference type="EMBL" id="PXF47446.1"/>
    </source>
</evidence>
<dbReference type="Pfam" id="PF00557">
    <property type="entry name" value="Peptidase_M24"/>
    <property type="match status" value="1"/>
</dbReference>
<dbReference type="EC" id="3.4.11.18" evidence="10"/>
<dbReference type="GO" id="GO:0004239">
    <property type="term" value="F:initiator methionyl aminopeptidase activity"/>
    <property type="evidence" value="ECO:0007669"/>
    <property type="project" value="UniProtKB-UniRule"/>
</dbReference>
<dbReference type="SUPFAM" id="SSF55920">
    <property type="entry name" value="Creatinase/aminopeptidase"/>
    <property type="match status" value="1"/>
</dbReference>
<comment type="caution">
    <text evidence="12">The sequence shown here is derived from an EMBL/GenBank/DDBJ whole genome shotgun (WGS) entry which is preliminary data.</text>
</comment>
<dbReference type="InterPro" id="IPR000994">
    <property type="entry name" value="Pept_M24"/>
</dbReference>
<dbReference type="PROSITE" id="PS52013">
    <property type="entry name" value="ZF_C6H2"/>
    <property type="match status" value="1"/>
</dbReference>
<keyword evidence="4 8" id="KW-0479">Metal-binding</keyword>
<dbReference type="Pfam" id="PF15801">
    <property type="entry name" value="zf-C6H2"/>
    <property type="match status" value="1"/>
</dbReference>
<dbReference type="PROSITE" id="PS00680">
    <property type="entry name" value="MAP_1"/>
    <property type="match status" value="1"/>
</dbReference>
<organism evidence="12 13">
    <name type="scientific">Gracilariopsis chorda</name>
    <dbReference type="NCBI Taxonomy" id="448386"/>
    <lineage>
        <taxon>Eukaryota</taxon>
        <taxon>Rhodophyta</taxon>
        <taxon>Florideophyceae</taxon>
        <taxon>Rhodymeniophycidae</taxon>
        <taxon>Gracilariales</taxon>
        <taxon>Gracilariaceae</taxon>
        <taxon>Gracilariopsis</taxon>
    </lineage>
</organism>
<keyword evidence="1 8" id="KW-0031">Aminopeptidase</keyword>
<dbReference type="Proteomes" id="UP000247409">
    <property type="component" value="Unassembled WGS sequence"/>
</dbReference>
<evidence type="ECO:0000256" key="8">
    <source>
        <dbReference type="HAMAP-Rule" id="MF_03174"/>
    </source>
</evidence>
<gene>
    <name evidence="12" type="ORF">BWQ96_02777</name>
</gene>